<keyword evidence="3" id="KW-1185">Reference proteome</keyword>
<feature type="transmembrane region" description="Helical" evidence="1">
    <location>
        <begin position="45"/>
        <end position="68"/>
    </location>
</feature>
<reference evidence="2 3" key="1">
    <citation type="journal article" date="2009" name="Stand. Genomic Sci.">
        <title>Complete genome sequence of Acidimicrobium ferrooxidans type strain (ICP).</title>
        <authorList>
            <person name="Clum A."/>
            <person name="Nolan M."/>
            <person name="Lang E."/>
            <person name="Glavina Del Rio T."/>
            <person name="Tice H."/>
            <person name="Copeland A."/>
            <person name="Cheng J.F."/>
            <person name="Lucas S."/>
            <person name="Chen F."/>
            <person name="Bruce D."/>
            <person name="Goodwin L."/>
            <person name="Pitluck S."/>
            <person name="Ivanova N."/>
            <person name="Mavrommatis K."/>
            <person name="Mikhailova N."/>
            <person name="Pati A."/>
            <person name="Chen A."/>
            <person name="Palaniappan K."/>
            <person name="Goker M."/>
            <person name="Spring S."/>
            <person name="Land M."/>
            <person name="Hauser L."/>
            <person name="Chang Y.J."/>
            <person name="Jeffries C.C."/>
            <person name="Chain P."/>
            <person name="Bristow J."/>
            <person name="Eisen J.A."/>
            <person name="Markowitz V."/>
            <person name="Hugenholtz P."/>
            <person name="Kyrpides N.C."/>
            <person name="Klenk H.P."/>
            <person name="Lapidus A."/>
        </authorList>
    </citation>
    <scope>NUCLEOTIDE SEQUENCE [LARGE SCALE GENOMIC DNA]</scope>
    <source>
        <strain evidence="3">DSM 10331 / JCM 15462 / NBRC 103882 / ICP</strain>
    </source>
</reference>
<dbReference type="Proteomes" id="UP000000771">
    <property type="component" value="Chromosome"/>
</dbReference>
<keyword evidence="1" id="KW-0812">Transmembrane</keyword>
<evidence type="ECO:0000256" key="1">
    <source>
        <dbReference type="SAM" id="Phobius"/>
    </source>
</evidence>
<feature type="transmembrane region" description="Helical" evidence="1">
    <location>
        <begin position="210"/>
        <end position="233"/>
    </location>
</feature>
<sequence length="306" mass="30214">MRGRRIRWWIVAASALPLAIAEIVGLLRLGPGTVVLDHVDPLGIGSLHAVVVIALATMTPLAVGLAIASAHRWIATRLEATPAMVTAALVALWWLLVLAGTTAAGVIDLALLALLVVSVAEAGAFVLGDTVTAGVGAGLALCALALSDPPLALCALSIGAVVLVGLGARGRDEAGLAFFAVLAFPSAALVVGVPFVDWRLTGDAAATRAYVAAVGIHHPFAALVVACGAVLAALARPRALLAAAMLAAAVAGAIVAGMDARAISALVIVGLAVVVVPLVGGRHGPTLPIAAAGTVGDDGAQRPNAA</sequence>
<accession>C7M1V7</accession>
<feature type="transmembrane region" description="Helical" evidence="1">
    <location>
        <begin position="151"/>
        <end position="168"/>
    </location>
</feature>
<dbReference type="STRING" id="525909.Afer_1950"/>
<feature type="transmembrane region" description="Helical" evidence="1">
    <location>
        <begin position="89"/>
        <end position="116"/>
    </location>
</feature>
<dbReference type="EMBL" id="CP001631">
    <property type="protein sequence ID" value="ACU54854.1"/>
    <property type="molecule type" value="Genomic_DNA"/>
</dbReference>
<proteinExistence type="predicted"/>
<keyword evidence="1" id="KW-0472">Membrane</keyword>
<dbReference type="RefSeq" id="WP_015799330.1">
    <property type="nucleotide sequence ID" value="NC_013124.1"/>
</dbReference>
<feature type="transmembrane region" description="Helical" evidence="1">
    <location>
        <begin position="263"/>
        <end position="280"/>
    </location>
</feature>
<feature type="transmembrane region" description="Helical" evidence="1">
    <location>
        <begin position="239"/>
        <end position="256"/>
    </location>
</feature>
<name>C7M1V7_ACIFD</name>
<evidence type="ECO:0000313" key="2">
    <source>
        <dbReference type="EMBL" id="ACU54854.1"/>
    </source>
</evidence>
<feature type="transmembrane region" description="Helical" evidence="1">
    <location>
        <begin position="174"/>
        <end position="198"/>
    </location>
</feature>
<evidence type="ECO:0000313" key="3">
    <source>
        <dbReference type="Proteomes" id="UP000000771"/>
    </source>
</evidence>
<gene>
    <name evidence="2" type="ordered locus">Afer_1950</name>
</gene>
<organism evidence="2 3">
    <name type="scientific">Acidimicrobium ferrooxidans (strain DSM 10331 / JCM 15462 / NBRC 103882 / ICP)</name>
    <dbReference type="NCBI Taxonomy" id="525909"/>
    <lineage>
        <taxon>Bacteria</taxon>
        <taxon>Bacillati</taxon>
        <taxon>Actinomycetota</taxon>
        <taxon>Acidimicrobiia</taxon>
        <taxon>Acidimicrobiales</taxon>
        <taxon>Acidimicrobiaceae</taxon>
        <taxon>Acidimicrobium</taxon>
    </lineage>
</organism>
<dbReference type="AlphaFoldDB" id="C7M1V7"/>
<keyword evidence="1" id="KW-1133">Transmembrane helix</keyword>
<dbReference type="HOGENOM" id="CLU_908006_0_0_11"/>
<dbReference type="KEGG" id="afo:Afer_1950"/>
<protein>
    <submittedName>
        <fullName evidence="2">Uncharacterized protein</fullName>
    </submittedName>
</protein>